<evidence type="ECO:0000256" key="6">
    <source>
        <dbReference type="ARBA" id="ARBA00022989"/>
    </source>
</evidence>
<gene>
    <name evidence="19" type="ORF">B4U80_08123</name>
</gene>
<keyword evidence="9 17" id="KW-0472">Membrane</keyword>
<proteinExistence type="inferred from homology"/>
<organism evidence="19 20">
    <name type="scientific">Leptotrombidium deliense</name>
    <dbReference type="NCBI Taxonomy" id="299467"/>
    <lineage>
        <taxon>Eukaryota</taxon>
        <taxon>Metazoa</taxon>
        <taxon>Ecdysozoa</taxon>
        <taxon>Arthropoda</taxon>
        <taxon>Chelicerata</taxon>
        <taxon>Arachnida</taxon>
        <taxon>Acari</taxon>
        <taxon>Acariformes</taxon>
        <taxon>Trombidiformes</taxon>
        <taxon>Prostigmata</taxon>
        <taxon>Anystina</taxon>
        <taxon>Parasitengona</taxon>
        <taxon>Trombiculoidea</taxon>
        <taxon>Trombiculidae</taxon>
        <taxon>Leptotrombidium</taxon>
    </lineage>
</organism>
<evidence type="ECO:0000256" key="12">
    <source>
        <dbReference type="ARBA" id="ARBA00023180"/>
    </source>
</evidence>
<comment type="subcellular location">
    <subcellularLocation>
        <location evidence="16">Postsynaptic cell membrane</location>
        <topology evidence="16">Multi-pass membrane protein</topology>
    </subcellularLocation>
</comment>
<keyword evidence="20" id="KW-1185">Reference proteome</keyword>
<evidence type="ECO:0000256" key="17">
    <source>
        <dbReference type="SAM" id="Phobius"/>
    </source>
</evidence>
<keyword evidence="7" id="KW-0770">Synapse</keyword>
<evidence type="ECO:0000256" key="5">
    <source>
        <dbReference type="ARBA" id="ARBA00022729"/>
    </source>
</evidence>
<dbReference type="InterPro" id="IPR038050">
    <property type="entry name" value="Neuro_actylchol_rec"/>
</dbReference>
<protein>
    <submittedName>
        <fullName evidence="19">Nicotinic acetylcholine receptor alpha4 subunit-like protein</fullName>
    </submittedName>
</protein>
<evidence type="ECO:0000256" key="2">
    <source>
        <dbReference type="ARBA" id="ARBA00022448"/>
    </source>
</evidence>
<evidence type="ECO:0000256" key="16">
    <source>
        <dbReference type="ARBA" id="ARBA00034104"/>
    </source>
</evidence>
<keyword evidence="2" id="KW-0813">Transport</keyword>
<feature type="domain" description="Neurotransmitter-gated ion-channel transmembrane" evidence="18">
    <location>
        <begin position="1"/>
        <end position="184"/>
    </location>
</feature>
<name>A0A443S486_9ACAR</name>
<dbReference type="GO" id="GO:0007271">
    <property type="term" value="P:synaptic transmission, cholinergic"/>
    <property type="evidence" value="ECO:0007669"/>
    <property type="project" value="UniProtKB-ARBA"/>
</dbReference>
<reference evidence="19 20" key="1">
    <citation type="journal article" date="2018" name="Gigascience">
        <title>Genomes of trombidid mites reveal novel predicted allergens and laterally-transferred genes associated with secondary metabolism.</title>
        <authorList>
            <person name="Dong X."/>
            <person name="Chaisiri K."/>
            <person name="Xia D."/>
            <person name="Armstrong S.D."/>
            <person name="Fang Y."/>
            <person name="Donnelly M.J."/>
            <person name="Kadowaki T."/>
            <person name="McGarry J.W."/>
            <person name="Darby A.C."/>
            <person name="Makepeace B.L."/>
        </authorList>
    </citation>
    <scope>NUCLEOTIDE SEQUENCE [LARGE SCALE GENOMIC DNA]</scope>
    <source>
        <strain evidence="19">UoL-UT</strain>
    </source>
</reference>
<evidence type="ECO:0000256" key="4">
    <source>
        <dbReference type="ARBA" id="ARBA00022692"/>
    </source>
</evidence>
<dbReference type="FunFam" id="1.20.58.390:FF:000022">
    <property type="entry name" value="Nicotinic acetylcholine receptor subunit alpha4"/>
    <property type="match status" value="1"/>
</dbReference>
<comment type="caution">
    <text evidence="19">The sequence shown here is derived from an EMBL/GenBank/DDBJ whole genome shotgun (WGS) entry which is preliminary data.</text>
</comment>
<dbReference type="Proteomes" id="UP000288716">
    <property type="component" value="Unassembled WGS sequence"/>
</dbReference>
<dbReference type="VEuPathDB" id="VectorBase:LDEU009700"/>
<evidence type="ECO:0000256" key="1">
    <source>
        <dbReference type="ARBA" id="ARBA00009237"/>
    </source>
</evidence>
<dbReference type="InterPro" id="IPR006029">
    <property type="entry name" value="Neurotrans-gated_channel_TM"/>
</dbReference>
<keyword evidence="6 17" id="KW-1133">Transmembrane helix</keyword>
<evidence type="ECO:0000313" key="19">
    <source>
        <dbReference type="EMBL" id="RWS22340.1"/>
    </source>
</evidence>
<evidence type="ECO:0000256" key="7">
    <source>
        <dbReference type="ARBA" id="ARBA00023018"/>
    </source>
</evidence>
<evidence type="ECO:0000259" key="18">
    <source>
        <dbReference type="Pfam" id="PF02932"/>
    </source>
</evidence>
<dbReference type="Gene3D" id="1.20.58.390">
    <property type="entry name" value="Neurotransmitter-gated ion-channel transmembrane domain"/>
    <property type="match status" value="1"/>
</dbReference>
<dbReference type="STRING" id="299467.A0A443S486"/>
<accession>A0A443S486</accession>
<keyword evidence="13" id="KW-0628">Postsynaptic cell membrane</keyword>
<keyword evidence="12" id="KW-0325">Glycoprotein</keyword>
<evidence type="ECO:0000256" key="3">
    <source>
        <dbReference type="ARBA" id="ARBA00022475"/>
    </source>
</evidence>
<keyword evidence="15" id="KW-0407">Ion channel</keyword>
<keyword evidence="10" id="KW-1015">Disulfide bond</keyword>
<keyword evidence="4 17" id="KW-0812">Transmembrane</keyword>
<dbReference type="SUPFAM" id="SSF90112">
    <property type="entry name" value="Neurotransmitter-gated ion-channel transmembrane pore"/>
    <property type="match status" value="1"/>
</dbReference>
<evidence type="ECO:0000256" key="15">
    <source>
        <dbReference type="ARBA" id="ARBA00023303"/>
    </source>
</evidence>
<dbReference type="EMBL" id="NCKV01009080">
    <property type="protein sequence ID" value="RWS22340.1"/>
    <property type="molecule type" value="Genomic_DNA"/>
</dbReference>
<evidence type="ECO:0000256" key="13">
    <source>
        <dbReference type="ARBA" id="ARBA00023257"/>
    </source>
</evidence>
<dbReference type="GO" id="GO:0098655">
    <property type="term" value="P:monoatomic cation transmembrane transport"/>
    <property type="evidence" value="ECO:0007669"/>
    <property type="project" value="UniProtKB-ARBA"/>
</dbReference>
<evidence type="ECO:0000256" key="8">
    <source>
        <dbReference type="ARBA" id="ARBA00023065"/>
    </source>
</evidence>
<keyword evidence="5" id="KW-0732">Signal</keyword>
<evidence type="ECO:0000256" key="9">
    <source>
        <dbReference type="ARBA" id="ARBA00023136"/>
    </source>
</evidence>
<dbReference type="InterPro" id="IPR036719">
    <property type="entry name" value="Neuro-gated_channel_TM_sf"/>
</dbReference>
<keyword evidence="11 19" id="KW-0675">Receptor</keyword>
<evidence type="ECO:0000256" key="10">
    <source>
        <dbReference type="ARBA" id="ARBA00023157"/>
    </source>
</evidence>
<keyword evidence="14" id="KW-1071">Ligand-gated ion channel</keyword>
<dbReference type="GO" id="GO:0045211">
    <property type="term" value="C:postsynaptic membrane"/>
    <property type="evidence" value="ECO:0007669"/>
    <property type="project" value="UniProtKB-SubCell"/>
</dbReference>
<keyword evidence="8" id="KW-0406">Ion transport</keyword>
<keyword evidence="3" id="KW-1003">Cell membrane</keyword>
<dbReference type="AlphaFoldDB" id="A0A443S486"/>
<evidence type="ECO:0000256" key="14">
    <source>
        <dbReference type="ARBA" id="ARBA00023286"/>
    </source>
</evidence>
<sequence length="207" mass="23346">MAPWIRTVFIHLMPRLLLMKRPSSHDLAEELANASKPSKVELSSCNGGQSELTFRKNVYRNGYRGFRSAYEDDIPGLPMPPVVESMCSLDPEIGMSPYSPTALNSNGTQINWSNIKAQPDYQQQDVYSPEVQKAIESILFIADHLRKEDEDNNVIEDWKYVAMVLDRLFLWLFSVACVVGTCGIILQAPSLYDETCPIDSQLSQIGR</sequence>
<feature type="transmembrane region" description="Helical" evidence="17">
    <location>
        <begin position="168"/>
        <end position="188"/>
    </location>
</feature>
<dbReference type="Pfam" id="PF02932">
    <property type="entry name" value="Neur_chan_memb"/>
    <property type="match status" value="1"/>
</dbReference>
<comment type="similarity">
    <text evidence="1">Belongs to the ligand-gated ion channel (TC 1.A.9) family. Acetylcholine receptor (TC 1.A.9.1) subfamily.</text>
</comment>
<evidence type="ECO:0000256" key="11">
    <source>
        <dbReference type="ARBA" id="ARBA00023170"/>
    </source>
</evidence>
<dbReference type="OrthoDB" id="5975154at2759"/>
<evidence type="ECO:0000313" key="20">
    <source>
        <dbReference type="Proteomes" id="UP000288716"/>
    </source>
</evidence>